<feature type="region of interest" description="Disordered" evidence="1">
    <location>
        <begin position="1"/>
        <end position="44"/>
    </location>
</feature>
<protein>
    <submittedName>
        <fullName evidence="2">Uncharacterized protein</fullName>
    </submittedName>
</protein>
<accession>A0A0A9BKI5</accession>
<reference evidence="2" key="1">
    <citation type="submission" date="2014-09" db="EMBL/GenBank/DDBJ databases">
        <authorList>
            <person name="Magalhaes I.L.F."/>
            <person name="Oliveira U."/>
            <person name="Santos F.R."/>
            <person name="Vidigal T.H.D.A."/>
            <person name="Brescovit A.D."/>
            <person name="Santos A.J."/>
        </authorList>
    </citation>
    <scope>NUCLEOTIDE SEQUENCE</scope>
    <source>
        <tissue evidence="2">Shoot tissue taken approximately 20 cm above the soil surface</tissue>
    </source>
</reference>
<evidence type="ECO:0000256" key="1">
    <source>
        <dbReference type="SAM" id="MobiDB-lite"/>
    </source>
</evidence>
<feature type="compositionally biased region" description="Basic and acidic residues" evidence="1">
    <location>
        <begin position="26"/>
        <end position="38"/>
    </location>
</feature>
<dbReference type="EMBL" id="GBRH01235262">
    <property type="protein sequence ID" value="JAD62633.1"/>
    <property type="molecule type" value="Transcribed_RNA"/>
</dbReference>
<proteinExistence type="predicted"/>
<dbReference type="AlphaFoldDB" id="A0A0A9BKI5"/>
<sequence>MNKTQKNLKERCPHTQILHMNFSDSSHAEPKFVHNTKEKKSRPN</sequence>
<evidence type="ECO:0000313" key="2">
    <source>
        <dbReference type="EMBL" id="JAD62633.1"/>
    </source>
</evidence>
<reference evidence="2" key="2">
    <citation type="journal article" date="2015" name="Data Brief">
        <title>Shoot transcriptome of the giant reed, Arundo donax.</title>
        <authorList>
            <person name="Barrero R.A."/>
            <person name="Guerrero F.D."/>
            <person name="Moolhuijzen P."/>
            <person name="Goolsby J.A."/>
            <person name="Tidwell J."/>
            <person name="Bellgard S.E."/>
            <person name="Bellgard M.I."/>
        </authorList>
    </citation>
    <scope>NUCLEOTIDE SEQUENCE</scope>
    <source>
        <tissue evidence="2">Shoot tissue taken approximately 20 cm above the soil surface</tissue>
    </source>
</reference>
<name>A0A0A9BKI5_ARUDO</name>
<organism evidence="2">
    <name type="scientific">Arundo donax</name>
    <name type="common">Giant reed</name>
    <name type="synonym">Donax arundinaceus</name>
    <dbReference type="NCBI Taxonomy" id="35708"/>
    <lineage>
        <taxon>Eukaryota</taxon>
        <taxon>Viridiplantae</taxon>
        <taxon>Streptophyta</taxon>
        <taxon>Embryophyta</taxon>
        <taxon>Tracheophyta</taxon>
        <taxon>Spermatophyta</taxon>
        <taxon>Magnoliopsida</taxon>
        <taxon>Liliopsida</taxon>
        <taxon>Poales</taxon>
        <taxon>Poaceae</taxon>
        <taxon>PACMAD clade</taxon>
        <taxon>Arundinoideae</taxon>
        <taxon>Arundineae</taxon>
        <taxon>Arundo</taxon>
    </lineage>
</organism>